<evidence type="ECO:0000256" key="1">
    <source>
        <dbReference type="SAM" id="Phobius"/>
    </source>
</evidence>
<keyword evidence="3" id="KW-1185">Reference proteome</keyword>
<organism evidence="2 3">
    <name type="scientific">Methylorubrum aminovorans</name>
    <dbReference type="NCBI Taxonomy" id="269069"/>
    <lineage>
        <taxon>Bacteria</taxon>
        <taxon>Pseudomonadati</taxon>
        <taxon>Pseudomonadota</taxon>
        <taxon>Alphaproteobacteria</taxon>
        <taxon>Hyphomicrobiales</taxon>
        <taxon>Methylobacteriaceae</taxon>
        <taxon>Methylorubrum</taxon>
    </lineage>
</organism>
<name>A0ABQ4UFA7_9HYPH</name>
<accession>A0ABQ4UFA7</accession>
<sequence>MVENKMSVSENKIQELSRMSPRERLLQLVSNFGFIAALFTAFMSVTISFYQLETSRSSAAQERQYLFNVQALELVVTNLSGLQQDANRSLELISMIREEFSAGGPTGVVTISPKLSAAVNELEARNKSAALSSAVALAVAKQAIGAKTEKKAEWDFGIISSAFAQSSSLGVPAQPVPDWTIDALRPTVMITIIGAITVFFLFCIGLYCMTKDTEKLKFADNMMRTIVGFYIGIVTGLLGLPTR</sequence>
<feature type="transmembrane region" description="Helical" evidence="1">
    <location>
        <begin position="188"/>
        <end position="209"/>
    </location>
</feature>
<evidence type="ECO:0000313" key="3">
    <source>
        <dbReference type="Proteomes" id="UP001055039"/>
    </source>
</evidence>
<comment type="caution">
    <text evidence="2">The sequence shown here is derived from an EMBL/GenBank/DDBJ whole genome shotgun (WGS) entry which is preliminary data.</text>
</comment>
<feature type="transmembrane region" description="Helical" evidence="1">
    <location>
        <begin position="28"/>
        <end position="50"/>
    </location>
</feature>
<keyword evidence="1" id="KW-0472">Membrane</keyword>
<keyword evidence="1" id="KW-1133">Transmembrane helix</keyword>
<dbReference type="Proteomes" id="UP001055039">
    <property type="component" value="Unassembled WGS sequence"/>
</dbReference>
<reference evidence="2" key="1">
    <citation type="journal article" date="2021" name="Front. Microbiol.">
        <title>Comprehensive Comparative Genomics and Phenotyping of Methylobacterium Species.</title>
        <authorList>
            <person name="Alessa O."/>
            <person name="Ogura Y."/>
            <person name="Fujitani Y."/>
            <person name="Takami H."/>
            <person name="Hayashi T."/>
            <person name="Sahin N."/>
            <person name="Tani A."/>
        </authorList>
    </citation>
    <scope>NUCLEOTIDE SEQUENCE</scope>
    <source>
        <strain evidence="2">NBRC 15686</strain>
    </source>
</reference>
<evidence type="ECO:0000313" key="2">
    <source>
        <dbReference type="EMBL" id="GJE65794.1"/>
    </source>
</evidence>
<dbReference type="RefSeq" id="WP_238225231.1">
    <property type="nucleotide sequence ID" value="NZ_BAAADH010000077.1"/>
</dbReference>
<keyword evidence="1" id="KW-0812">Transmembrane</keyword>
<proteinExistence type="predicted"/>
<protein>
    <submittedName>
        <fullName evidence="2">Uncharacterized protein</fullName>
    </submittedName>
</protein>
<gene>
    <name evidence="2" type="ORF">LNAOJCKE_3007</name>
</gene>
<dbReference type="EMBL" id="BPRC01000010">
    <property type="protein sequence ID" value="GJE65794.1"/>
    <property type="molecule type" value="Genomic_DNA"/>
</dbReference>
<feature type="transmembrane region" description="Helical" evidence="1">
    <location>
        <begin position="221"/>
        <end position="240"/>
    </location>
</feature>
<reference evidence="2" key="2">
    <citation type="submission" date="2021-08" db="EMBL/GenBank/DDBJ databases">
        <authorList>
            <person name="Tani A."/>
            <person name="Ola A."/>
            <person name="Ogura Y."/>
            <person name="Katsura K."/>
            <person name="Hayashi T."/>
        </authorList>
    </citation>
    <scope>NUCLEOTIDE SEQUENCE</scope>
    <source>
        <strain evidence="2">NBRC 15686</strain>
    </source>
</reference>